<feature type="compositionally biased region" description="Basic residues" evidence="1">
    <location>
        <begin position="239"/>
        <end position="254"/>
    </location>
</feature>
<sequence length="437" mass="44521">MGPVQTDTVLAVPTDPAARDALLERVRAVTDVDHPALEPVGAAVARPDGGLVVPRGDSTTTELATVLAVRGRCSAPEAAGLAVALGQALAALHSSEIVHGGLDVADVVLDLEGHGRLRPRLDVPPARAGEADDVHDVAALVDRLLGDTDDDSATALRAALAPALAADPRIRPAAGTLAADVHDAVAPQPVRLPEPAVLAAAALAGGRRQTDAARGPGHVRARRVPKPSRGTVAAEQHGRRTRRQDRRRQDRRRRSGEARRGPVPRGTLVAGAGVLAVVAVAFLVLDGPLGPSAGAEPAVPAPAAPASAAPAGPGPLTDVDDPAGAAAALTRLRPAVLAGERDVDELAVPGSPAHEDDLALVARASDVRLTVPDVDVLATEPVATPGDGTATVLVRYTVGAHEQSVDGTVTAVPAGEPRTDRLHLAWTDDGWRVRSVG</sequence>
<accession>A0ABP8YH48</accession>
<dbReference type="EMBL" id="BAABID010000008">
    <property type="protein sequence ID" value="GAA4728823.1"/>
    <property type="molecule type" value="Genomic_DNA"/>
</dbReference>
<keyword evidence="3" id="KW-1185">Reference proteome</keyword>
<feature type="region of interest" description="Disordered" evidence="1">
    <location>
        <begin position="296"/>
        <end position="322"/>
    </location>
</feature>
<comment type="caution">
    <text evidence="2">The sequence shown here is derived from an EMBL/GenBank/DDBJ whole genome shotgun (WGS) entry which is preliminary data.</text>
</comment>
<evidence type="ECO:0000313" key="3">
    <source>
        <dbReference type="Proteomes" id="UP001500956"/>
    </source>
</evidence>
<organism evidence="2 3">
    <name type="scientific">Isoptericola chiayiensis</name>
    <dbReference type="NCBI Taxonomy" id="579446"/>
    <lineage>
        <taxon>Bacteria</taxon>
        <taxon>Bacillati</taxon>
        <taxon>Actinomycetota</taxon>
        <taxon>Actinomycetes</taxon>
        <taxon>Micrococcales</taxon>
        <taxon>Promicromonosporaceae</taxon>
        <taxon>Isoptericola</taxon>
    </lineage>
</organism>
<feature type="compositionally biased region" description="Low complexity" evidence="1">
    <location>
        <begin position="304"/>
        <end position="315"/>
    </location>
</feature>
<name>A0ABP8YH48_9MICO</name>
<dbReference type="Proteomes" id="UP001500956">
    <property type="component" value="Unassembled WGS sequence"/>
</dbReference>
<gene>
    <name evidence="2" type="ORF">GCM10023216_20250</name>
</gene>
<feature type="compositionally biased region" description="Basic residues" evidence="1">
    <location>
        <begin position="217"/>
        <end position="226"/>
    </location>
</feature>
<evidence type="ECO:0000256" key="1">
    <source>
        <dbReference type="SAM" id="MobiDB-lite"/>
    </source>
</evidence>
<proteinExistence type="predicted"/>
<feature type="region of interest" description="Disordered" evidence="1">
    <location>
        <begin position="203"/>
        <end position="266"/>
    </location>
</feature>
<evidence type="ECO:0000313" key="2">
    <source>
        <dbReference type="EMBL" id="GAA4728823.1"/>
    </source>
</evidence>
<protein>
    <recommendedName>
        <fullName evidence="4">Protein kinase domain-containing protein</fullName>
    </recommendedName>
</protein>
<evidence type="ECO:0008006" key="4">
    <source>
        <dbReference type="Google" id="ProtNLM"/>
    </source>
</evidence>
<reference evidence="3" key="1">
    <citation type="journal article" date="2019" name="Int. J. Syst. Evol. Microbiol.">
        <title>The Global Catalogue of Microorganisms (GCM) 10K type strain sequencing project: providing services to taxonomists for standard genome sequencing and annotation.</title>
        <authorList>
            <consortium name="The Broad Institute Genomics Platform"/>
            <consortium name="The Broad Institute Genome Sequencing Center for Infectious Disease"/>
            <person name="Wu L."/>
            <person name="Ma J."/>
        </authorList>
    </citation>
    <scope>NUCLEOTIDE SEQUENCE [LARGE SCALE GENOMIC DNA]</scope>
    <source>
        <strain evidence="3">JCM 18063</strain>
    </source>
</reference>